<name>A0A0F9TGV1_9ZZZZ</name>
<accession>A0A0F9TGV1</accession>
<comment type="caution">
    <text evidence="1">The sequence shown here is derived from an EMBL/GenBank/DDBJ whole genome shotgun (WGS) entry which is preliminary data.</text>
</comment>
<dbReference type="AlphaFoldDB" id="A0A0F9TGV1"/>
<proteinExistence type="predicted"/>
<gene>
    <name evidence="1" type="ORF">LCGC14_0393440</name>
</gene>
<dbReference type="EMBL" id="LAZR01000331">
    <property type="protein sequence ID" value="KKN74132.1"/>
    <property type="molecule type" value="Genomic_DNA"/>
</dbReference>
<protein>
    <submittedName>
        <fullName evidence="1">Uncharacterized protein</fullName>
    </submittedName>
</protein>
<evidence type="ECO:0000313" key="1">
    <source>
        <dbReference type="EMBL" id="KKN74132.1"/>
    </source>
</evidence>
<organism evidence="1">
    <name type="scientific">marine sediment metagenome</name>
    <dbReference type="NCBI Taxonomy" id="412755"/>
    <lineage>
        <taxon>unclassified sequences</taxon>
        <taxon>metagenomes</taxon>
        <taxon>ecological metagenomes</taxon>
    </lineage>
</organism>
<sequence length="95" mass="10594">MLIFLGTHRDVLVLNLMKSLNGLKSLAIHEIEGMKPAQLSGYAKMIGDVPTNLEHAQSLVREGQKFFEPSNLKLLEHLGVDPRSLSIMIKDLEIT</sequence>
<reference evidence="1" key="1">
    <citation type="journal article" date="2015" name="Nature">
        <title>Complex archaea that bridge the gap between prokaryotes and eukaryotes.</title>
        <authorList>
            <person name="Spang A."/>
            <person name="Saw J.H."/>
            <person name="Jorgensen S.L."/>
            <person name="Zaremba-Niedzwiedzka K."/>
            <person name="Martijn J."/>
            <person name="Lind A.E."/>
            <person name="van Eijk R."/>
            <person name="Schleper C."/>
            <person name="Guy L."/>
            <person name="Ettema T.J."/>
        </authorList>
    </citation>
    <scope>NUCLEOTIDE SEQUENCE</scope>
</reference>